<comment type="caution">
    <text evidence="9">The sequence shown here is derived from an EMBL/GenBank/DDBJ whole genome shotgun (WGS) entry which is preliminary data.</text>
</comment>
<dbReference type="Proteomes" id="UP000753802">
    <property type="component" value="Unassembled WGS sequence"/>
</dbReference>
<evidence type="ECO:0000256" key="5">
    <source>
        <dbReference type="ARBA" id="ARBA00023136"/>
    </source>
</evidence>
<accession>A0ABX0A1H8</accession>
<feature type="domain" description="Heme-copper oxidase subunit III family profile" evidence="8">
    <location>
        <begin position="1"/>
        <end position="191"/>
    </location>
</feature>
<reference evidence="9 10" key="1">
    <citation type="submission" date="2020-01" db="EMBL/GenBank/DDBJ databases">
        <title>Genome analysis.</title>
        <authorList>
            <person name="Wu S."/>
            <person name="Wang G."/>
        </authorList>
    </citation>
    <scope>NUCLEOTIDE SEQUENCE [LARGE SCALE GENOMIC DNA]</scope>
    <source>
        <strain evidence="9 10">SYL130</strain>
    </source>
</reference>
<keyword evidence="5 7" id="KW-0472">Membrane</keyword>
<dbReference type="Gene3D" id="1.20.120.80">
    <property type="entry name" value="Cytochrome c oxidase, subunit III, four-helix bundle"/>
    <property type="match status" value="1"/>
</dbReference>
<dbReference type="InterPro" id="IPR000298">
    <property type="entry name" value="Cyt_c_oxidase-like_su3"/>
</dbReference>
<comment type="subcellular location">
    <subcellularLocation>
        <location evidence="6">Cell membrane</location>
        <topology evidence="6">Multi-pass membrane protein</topology>
    </subcellularLocation>
    <subcellularLocation>
        <location evidence="1">Membrane</location>
        <topology evidence="1">Multi-pass membrane protein</topology>
    </subcellularLocation>
</comment>
<evidence type="ECO:0000313" key="10">
    <source>
        <dbReference type="Proteomes" id="UP000753802"/>
    </source>
</evidence>
<dbReference type="EMBL" id="JAACJS010000015">
    <property type="protein sequence ID" value="NCI51807.1"/>
    <property type="molecule type" value="Genomic_DNA"/>
</dbReference>
<comment type="similarity">
    <text evidence="2 6">Belongs to the cytochrome c oxidase subunit 3 family.</text>
</comment>
<feature type="transmembrane region" description="Helical" evidence="7">
    <location>
        <begin position="84"/>
        <end position="106"/>
    </location>
</feature>
<dbReference type="InterPro" id="IPR013833">
    <property type="entry name" value="Cyt_c_oxidase_su3_a-hlx"/>
</dbReference>
<feature type="transmembrane region" description="Helical" evidence="7">
    <location>
        <begin position="172"/>
        <end position="190"/>
    </location>
</feature>
<proteinExistence type="inferred from homology"/>
<evidence type="ECO:0000313" key="9">
    <source>
        <dbReference type="EMBL" id="NCI51807.1"/>
    </source>
</evidence>
<keyword evidence="4 7" id="KW-1133">Transmembrane helix</keyword>
<evidence type="ECO:0000256" key="1">
    <source>
        <dbReference type="ARBA" id="ARBA00004141"/>
    </source>
</evidence>
<feature type="transmembrane region" description="Helical" evidence="7">
    <location>
        <begin position="17"/>
        <end position="39"/>
    </location>
</feature>
<gene>
    <name evidence="9" type="ORF">GWC95_17915</name>
</gene>
<dbReference type="InterPro" id="IPR024791">
    <property type="entry name" value="Cyt_c/ubiquinol_Oxase_su3"/>
</dbReference>
<feature type="transmembrane region" description="Helical" evidence="7">
    <location>
        <begin position="54"/>
        <end position="72"/>
    </location>
</feature>
<sequence length="191" mass="21871">MFTVQTNPPQRIHPHKFTLWVAMGSIVMMFIAFTSAYIVKRNTGNWLEFAVPKVFWYSTFVIMLSSVTIHLAAKAFKAREISRYRVLITLTALLGVTFMALQLYGFSDLENRGIALIGPKSNSSASFLYVITWVHILHVLGGVAALLTIFIRAYASRVKNYSSLPIDLVSTYWHFVDVIWIYLFVFYNWIG</sequence>
<evidence type="ECO:0000256" key="4">
    <source>
        <dbReference type="ARBA" id="ARBA00022989"/>
    </source>
</evidence>
<dbReference type="InterPro" id="IPR035973">
    <property type="entry name" value="Cyt_c_oxidase_su3-like_sf"/>
</dbReference>
<organism evidence="9 10">
    <name type="scientific">Sediminibacterium roseum</name>
    <dbReference type="NCBI Taxonomy" id="1978412"/>
    <lineage>
        <taxon>Bacteria</taxon>
        <taxon>Pseudomonadati</taxon>
        <taxon>Bacteroidota</taxon>
        <taxon>Chitinophagia</taxon>
        <taxon>Chitinophagales</taxon>
        <taxon>Chitinophagaceae</taxon>
        <taxon>Sediminibacterium</taxon>
    </lineage>
</organism>
<protein>
    <submittedName>
        <fullName evidence="9">Heme-copper oxidase subunit III</fullName>
    </submittedName>
</protein>
<evidence type="ECO:0000256" key="6">
    <source>
        <dbReference type="RuleBase" id="RU003376"/>
    </source>
</evidence>
<keyword evidence="3 6" id="KW-0812">Transmembrane</keyword>
<keyword evidence="10" id="KW-1185">Reference proteome</keyword>
<evidence type="ECO:0000256" key="7">
    <source>
        <dbReference type="SAM" id="Phobius"/>
    </source>
</evidence>
<name>A0ABX0A1H8_9BACT</name>
<dbReference type="PANTHER" id="PTHR11403">
    <property type="entry name" value="CYTOCHROME C OXIDASE SUBUNIT III"/>
    <property type="match status" value="1"/>
</dbReference>
<dbReference type="SUPFAM" id="SSF81452">
    <property type="entry name" value="Cytochrome c oxidase subunit III-like"/>
    <property type="match status" value="1"/>
</dbReference>
<dbReference type="PANTHER" id="PTHR11403:SF10">
    <property type="entry name" value="CYTOCHROME C OXIDASE"/>
    <property type="match status" value="1"/>
</dbReference>
<dbReference type="Pfam" id="PF00510">
    <property type="entry name" value="COX3"/>
    <property type="match status" value="1"/>
</dbReference>
<evidence type="ECO:0000256" key="3">
    <source>
        <dbReference type="ARBA" id="ARBA00022692"/>
    </source>
</evidence>
<feature type="transmembrane region" description="Helical" evidence="7">
    <location>
        <begin position="126"/>
        <end position="151"/>
    </location>
</feature>
<dbReference type="PROSITE" id="PS50253">
    <property type="entry name" value="COX3"/>
    <property type="match status" value="1"/>
</dbReference>
<evidence type="ECO:0000259" key="8">
    <source>
        <dbReference type="PROSITE" id="PS50253"/>
    </source>
</evidence>
<evidence type="ECO:0000256" key="2">
    <source>
        <dbReference type="ARBA" id="ARBA00010581"/>
    </source>
</evidence>